<evidence type="ECO:0000256" key="9">
    <source>
        <dbReference type="ARBA" id="ARBA00022982"/>
    </source>
</evidence>
<comment type="subcellular location">
    <subcellularLocation>
        <location evidence="1">Mitochondrion membrane</location>
        <topology evidence="1">Multi-pass membrane protein</topology>
    </subcellularLocation>
</comment>
<dbReference type="GO" id="GO:0031966">
    <property type="term" value="C:mitochondrial membrane"/>
    <property type="evidence" value="ECO:0007669"/>
    <property type="project" value="UniProtKB-SubCell"/>
</dbReference>
<evidence type="ECO:0000256" key="11">
    <source>
        <dbReference type="ARBA" id="ARBA00023027"/>
    </source>
</evidence>
<organism evidence="17">
    <name type="scientific">Tettigades auropilosa</name>
    <dbReference type="NCBI Taxonomy" id="1498843"/>
    <lineage>
        <taxon>Eukaryota</taxon>
        <taxon>Metazoa</taxon>
        <taxon>Ecdysozoa</taxon>
        <taxon>Arthropoda</taxon>
        <taxon>Hexapoda</taxon>
        <taxon>Insecta</taxon>
        <taxon>Pterygota</taxon>
        <taxon>Neoptera</taxon>
        <taxon>Paraneoptera</taxon>
        <taxon>Hemiptera</taxon>
        <taxon>Auchenorrhyncha</taxon>
        <taxon>Cicadoidea</taxon>
        <taxon>Cicadidae</taxon>
        <taxon>Tibicininae</taxon>
        <taxon>Tettigadini</taxon>
        <taxon>Tettigades</taxon>
    </lineage>
</organism>
<evidence type="ECO:0000256" key="16">
    <source>
        <dbReference type="SAM" id="Phobius"/>
    </source>
</evidence>
<dbReference type="EMBL" id="KM000129">
    <property type="protein sequence ID" value="AIM19520.1"/>
    <property type="molecule type" value="Genomic_DNA"/>
</dbReference>
<evidence type="ECO:0000256" key="15">
    <source>
        <dbReference type="ARBA" id="ARBA00049551"/>
    </source>
</evidence>
<evidence type="ECO:0000256" key="4">
    <source>
        <dbReference type="ARBA" id="ARBA00021095"/>
    </source>
</evidence>
<keyword evidence="13 16" id="KW-0472">Membrane</keyword>
<keyword evidence="7 16" id="KW-0812">Transmembrane</keyword>
<evidence type="ECO:0000256" key="8">
    <source>
        <dbReference type="ARBA" id="ARBA00022967"/>
    </source>
</evidence>
<keyword evidence="5" id="KW-0813">Transport</keyword>
<sequence>MFWMKIISVFMIFFTLMIMMAKHPLSMGFGLLMETILASLMCSLNMSNYLISYILFLIFIGGMLILFMYMSSIASNEKFYMINMLSIMIMMIISILIVIKLNLNLEYNMYNDNINSLELYSNLTMNKLYSLPSGMLTLMVVIYLLFTLVVVSNIIGMKSSPLRSYN</sequence>
<geneLocation type="mitochondrion" evidence="17"/>
<evidence type="ECO:0000256" key="3">
    <source>
        <dbReference type="ARBA" id="ARBA00012944"/>
    </source>
</evidence>
<reference evidence="17" key="1">
    <citation type="submission" date="2014-05" db="EMBL/GenBank/DDBJ databases">
        <title>Non-adaptive lineage splitting in a bacterial symbiont results in two genomes with the functionality of one.</title>
        <authorList>
            <person name="Van Leuven J.T."/>
            <person name="Meister R."/>
            <person name="Simon C."/>
            <person name="McCutcheon J.P."/>
        </authorList>
    </citation>
    <scope>NUCLEOTIDE SEQUENCE</scope>
</reference>
<evidence type="ECO:0000256" key="13">
    <source>
        <dbReference type="ARBA" id="ARBA00023136"/>
    </source>
</evidence>
<evidence type="ECO:0000256" key="6">
    <source>
        <dbReference type="ARBA" id="ARBA00022660"/>
    </source>
</evidence>
<keyword evidence="10 16" id="KW-1133">Transmembrane helix</keyword>
<comment type="catalytic activity">
    <reaction evidence="15">
        <text>a ubiquinone + NADH + 5 H(+)(in) = a ubiquinol + NAD(+) + 4 H(+)(out)</text>
        <dbReference type="Rhea" id="RHEA:29091"/>
        <dbReference type="Rhea" id="RHEA-COMP:9565"/>
        <dbReference type="Rhea" id="RHEA-COMP:9566"/>
        <dbReference type="ChEBI" id="CHEBI:15378"/>
        <dbReference type="ChEBI" id="CHEBI:16389"/>
        <dbReference type="ChEBI" id="CHEBI:17976"/>
        <dbReference type="ChEBI" id="CHEBI:57540"/>
        <dbReference type="ChEBI" id="CHEBI:57945"/>
        <dbReference type="EC" id="7.1.1.2"/>
    </reaction>
</comment>
<name>A0A088DP83_9HEMI</name>
<feature type="transmembrane region" description="Helical" evidence="16">
    <location>
        <begin position="135"/>
        <end position="156"/>
    </location>
</feature>
<keyword evidence="11" id="KW-0520">NAD</keyword>
<dbReference type="GO" id="GO:0008137">
    <property type="term" value="F:NADH dehydrogenase (ubiquinone) activity"/>
    <property type="evidence" value="ECO:0007669"/>
    <property type="project" value="UniProtKB-EC"/>
</dbReference>
<evidence type="ECO:0000256" key="5">
    <source>
        <dbReference type="ARBA" id="ARBA00022448"/>
    </source>
</evidence>
<gene>
    <name evidence="17" type="primary">ND6</name>
    <name evidence="17" type="ORF">TETAURmt_030</name>
</gene>
<evidence type="ECO:0000256" key="7">
    <source>
        <dbReference type="ARBA" id="ARBA00022692"/>
    </source>
</evidence>
<protein>
    <recommendedName>
        <fullName evidence="4">NADH-ubiquinone oxidoreductase chain 6</fullName>
        <ecNumber evidence="3">7.1.1.2</ecNumber>
    </recommendedName>
    <alternativeName>
        <fullName evidence="14">NADH dehydrogenase subunit 6</fullName>
    </alternativeName>
</protein>
<evidence type="ECO:0000313" key="17">
    <source>
        <dbReference type="EMBL" id="AIM19520.1"/>
    </source>
</evidence>
<proteinExistence type="inferred from homology"/>
<keyword evidence="6" id="KW-0679">Respiratory chain</keyword>
<dbReference type="PANTHER" id="PTHR11435:SF1">
    <property type="entry name" value="NADH-UBIQUINONE OXIDOREDUCTASE CHAIN 6"/>
    <property type="match status" value="1"/>
</dbReference>
<accession>A0A088DP83</accession>
<dbReference type="EC" id="7.1.1.2" evidence="3"/>
<evidence type="ECO:0000256" key="2">
    <source>
        <dbReference type="ARBA" id="ARBA00005698"/>
    </source>
</evidence>
<evidence type="ECO:0000256" key="10">
    <source>
        <dbReference type="ARBA" id="ARBA00022989"/>
    </source>
</evidence>
<comment type="similarity">
    <text evidence="2">Belongs to the complex I subunit 6 family.</text>
</comment>
<keyword evidence="8" id="KW-1278">Translocase</keyword>
<keyword evidence="9" id="KW-0249">Electron transport</keyword>
<keyword evidence="12 17" id="KW-0496">Mitochondrion</keyword>
<evidence type="ECO:0000256" key="1">
    <source>
        <dbReference type="ARBA" id="ARBA00004225"/>
    </source>
</evidence>
<dbReference type="AlphaFoldDB" id="A0A088DP83"/>
<evidence type="ECO:0000256" key="12">
    <source>
        <dbReference type="ARBA" id="ARBA00023128"/>
    </source>
</evidence>
<evidence type="ECO:0000256" key="14">
    <source>
        <dbReference type="ARBA" id="ARBA00031019"/>
    </source>
</evidence>
<feature type="transmembrane region" description="Helical" evidence="16">
    <location>
        <begin position="79"/>
        <end position="99"/>
    </location>
</feature>
<feature type="transmembrane region" description="Helical" evidence="16">
    <location>
        <begin position="48"/>
        <end position="67"/>
    </location>
</feature>
<dbReference type="PANTHER" id="PTHR11435">
    <property type="entry name" value="NADH UBIQUINONE OXIDOREDUCTASE SUBUNIT ND6"/>
    <property type="match status" value="1"/>
</dbReference>
<dbReference type="InterPro" id="IPR050269">
    <property type="entry name" value="ComplexI_Subunit6"/>
</dbReference>